<evidence type="ECO:0000313" key="12">
    <source>
        <dbReference type="Proteomes" id="UP000326354"/>
    </source>
</evidence>
<dbReference type="SMART" id="SM00220">
    <property type="entry name" value="S_TKc"/>
    <property type="match status" value="1"/>
</dbReference>
<keyword evidence="2" id="KW-0723">Serine/threonine-protein kinase</keyword>
<dbReference type="SUPFAM" id="SSF160246">
    <property type="entry name" value="EspE N-terminal domain-like"/>
    <property type="match status" value="1"/>
</dbReference>
<feature type="domain" description="Protein kinase" evidence="10">
    <location>
        <begin position="98"/>
        <end position="358"/>
    </location>
</feature>
<dbReference type="Proteomes" id="UP000326354">
    <property type="component" value="Chromosome"/>
</dbReference>
<dbReference type="OrthoDB" id="6111975at2"/>
<evidence type="ECO:0000313" key="11">
    <source>
        <dbReference type="EMBL" id="BBM86490.1"/>
    </source>
</evidence>
<keyword evidence="9" id="KW-1133">Transmembrane helix</keyword>
<keyword evidence="3" id="KW-0808">Transferase</keyword>
<accession>A0A5S9IST3</accession>
<dbReference type="InterPro" id="IPR000719">
    <property type="entry name" value="Prot_kinase_dom"/>
</dbReference>
<feature type="region of interest" description="Disordered" evidence="8">
    <location>
        <begin position="65"/>
        <end position="88"/>
    </location>
</feature>
<dbReference type="PANTHER" id="PTHR43289:SF6">
    <property type="entry name" value="SERINE_THREONINE-PROTEIN KINASE NEKL-3"/>
    <property type="match status" value="1"/>
</dbReference>
<feature type="transmembrane region" description="Helical" evidence="9">
    <location>
        <begin position="383"/>
        <end position="403"/>
    </location>
</feature>
<evidence type="ECO:0000259" key="10">
    <source>
        <dbReference type="PROSITE" id="PS50011"/>
    </source>
</evidence>
<evidence type="ECO:0000256" key="1">
    <source>
        <dbReference type="ARBA" id="ARBA00012513"/>
    </source>
</evidence>
<evidence type="ECO:0000256" key="7">
    <source>
        <dbReference type="PROSITE-ProRule" id="PRU10141"/>
    </source>
</evidence>
<dbReference type="CDD" id="cd14014">
    <property type="entry name" value="STKc_PknB_like"/>
    <property type="match status" value="1"/>
</dbReference>
<proteinExistence type="predicted"/>
<gene>
    <name evidence="11" type="ORF">UABAM_04876</name>
</gene>
<dbReference type="InterPro" id="IPR037257">
    <property type="entry name" value="T2SS_E_N_sf"/>
</dbReference>
<protein>
    <recommendedName>
        <fullName evidence="1">non-specific serine/threonine protein kinase</fullName>
        <ecNumber evidence="1">2.7.11.1</ecNumber>
    </recommendedName>
</protein>
<dbReference type="Pfam" id="PF00069">
    <property type="entry name" value="Pkinase"/>
    <property type="match status" value="1"/>
</dbReference>
<dbReference type="SUPFAM" id="SSF56112">
    <property type="entry name" value="Protein kinase-like (PK-like)"/>
    <property type="match status" value="1"/>
</dbReference>
<keyword evidence="6 7" id="KW-0067">ATP-binding</keyword>
<feature type="compositionally biased region" description="Polar residues" evidence="8">
    <location>
        <begin position="65"/>
        <end position="86"/>
    </location>
</feature>
<evidence type="ECO:0000256" key="4">
    <source>
        <dbReference type="ARBA" id="ARBA00022741"/>
    </source>
</evidence>
<evidence type="ECO:0000256" key="6">
    <source>
        <dbReference type="ARBA" id="ARBA00022840"/>
    </source>
</evidence>
<sequence length="720" mass="82668">MSTTNEKHLISLAIKMGMITSQQLQQCLAIQKQQGNIPLMSVLNREGYLSEQQINDLWRQSTNQRVVDSQTNAGDNTNYPQASTPTKKSEYVPSFGRYEIICELGRGGMGRVYKVYDQQLRREIALKMLLLGTNDNDTDFQRFQREARATANLNHPNIVRVYDIGIEDSYPYFTMDLINGGSLKERMKNLSIRQAVDAMMKITDAIHHAHGQGIIHRDLKPANIMFDDNNEPVIMDFGLAKTSKASRKLSRTGTVMGTLHYMPPEQAGGRSRDVDARSDVYGLGAVFYEILTGKPPFTTTNYAQILNQIINVVPMPPTKIKPRIPKDLENICMKCLEKKKEKRYQTAAALKRDLQRFARGEKLEASSGMLRKTAMAWQKYQKILMFAGIFVMMVAAFLLGKSFDEPSSKTKPQEKQTTQTPPQKTPKETSSDAAENIPFAKEIWQAGWDTQNKRFDFSHEKWRNLSFETQKQYARQYQIWYASENNLSLTKKVRALNMIFVLVPPGVMYEPRKPKKQKREKKLIVIPRAFYISKHEITQEQWQQMGMRIVAPSPGRNIPVKEINVLEIEEFCKRMNNKHGRSGFFRPPHQKEWIYGCMAGSTYKYNIGDKLFPSQANIHMGKPVSIEKFAKFANAWGGCSFHGNVGEWMENWRYGGRWPDDPSHIFKAFHRSSFLGKKEVYNFGIGGNIMRIPFVGFRLAIGDRVFDVYPPRKKKKQNGK</sequence>
<dbReference type="PANTHER" id="PTHR43289">
    <property type="entry name" value="MITOGEN-ACTIVATED PROTEIN KINASE KINASE KINASE 20-RELATED"/>
    <property type="match status" value="1"/>
</dbReference>
<dbReference type="FunFam" id="1.10.510.10:FF:000021">
    <property type="entry name" value="Serine/threonine protein kinase"/>
    <property type="match status" value="1"/>
</dbReference>
<dbReference type="PROSITE" id="PS50011">
    <property type="entry name" value="PROTEIN_KINASE_DOM"/>
    <property type="match status" value="1"/>
</dbReference>
<dbReference type="InterPro" id="IPR011009">
    <property type="entry name" value="Kinase-like_dom_sf"/>
</dbReference>
<keyword evidence="9" id="KW-0472">Membrane</keyword>
<dbReference type="Gene3D" id="3.90.1580.10">
    <property type="entry name" value="paralog of FGE (formylglycine-generating enzyme)"/>
    <property type="match status" value="1"/>
</dbReference>
<keyword evidence="4 7" id="KW-0547">Nucleotide-binding</keyword>
<dbReference type="AlphaFoldDB" id="A0A5S9IST3"/>
<dbReference type="Gene3D" id="3.30.200.20">
    <property type="entry name" value="Phosphorylase Kinase, domain 1"/>
    <property type="match status" value="1"/>
</dbReference>
<keyword evidence="9" id="KW-0812">Transmembrane</keyword>
<dbReference type="InterPro" id="IPR008271">
    <property type="entry name" value="Ser/Thr_kinase_AS"/>
</dbReference>
<dbReference type="EMBL" id="AP019860">
    <property type="protein sequence ID" value="BBM86490.1"/>
    <property type="molecule type" value="Genomic_DNA"/>
</dbReference>
<dbReference type="Gene3D" id="1.10.510.10">
    <property type="entry name" value="Transferase(Phosphotransferase) domain 1"/>
    <property type="match status" value="1"/>
</dbReference>
<dbReference type="InterPro" id="IPR016187">
    <property type="entry name" value="CTDL_fold"/>
</dbReference>
<dbReference type="GO" id="GO:0005524">
    <property type="term" value="F:ATP binding"/>
    <property type="evidence" value="ECO:0007669"/>
    <property type="project" value="UniProtKB-UniRule"/>
</dbReference>
<keyword evidence="12" id="KW-1185">Reference proteome</keyword>
<feature type="region of interest" description="Disordered" evidence="8">
    <location>
        <begin position="406"/>
        <end position="432"/>
    </location>
</feature>
<evidence type="ECO:0000256" key="9">
    <source>
        <dbReference type="SAM" id="Phobius"/>
    </source>
</evidence>
<dbReference type="Pfam" id="PF03781">
    <property type="entry name" value="FGE-sulfatase"/>
    <property type="match status" value="1"/>
</dbReference>
<dbReference type="KEGG" id="uam:UABAM_04876"/>
<evidence type="ECO:0000256" key="2">
    <source>
        <dbReference type="ARBA" id="ARBA00022527"/>
    </source>
</evidence>
<dbReference type="PROSITE" id="PS00107">
    <property type="entry name" value="PROTEIN_KINASE_ATP"/>
    <property type="match status" value="1"/>
</dbReference>
<dbReference type="SUPFAM" id="SSF56436">
    <property type="entry name" value="C-type lectin-like"/>
    <property type="match status" value="1"/>
</dbReference>
<organism evidence="11 12">
    <name type="scientific">Uabimicrobium amorphum</name>
    <dbReference type="NCBI Taxonomy" id="2596890"/>
    <lineage>
        <taxon>Bacteria</taxon>
        <taxon>Pseudomonadati</taxon>
        <taxon>Planctomycetota</taxon>
        <taxon>Candidatus Uabimicrobiia</taxon>
        <taxon>Candidatus Uabimicrobiales</taxon>
        <taxon>Candidatus Uabimicrobiaceae</taxon>
        <taxon>Candidatus Uabimicrobium</taxon>
    </lineage>
</organism>
<evidence type="ECO:0000256" key="3">
    <source>
        <dbReference type="ARBA" id="ARBA00022679"/>
    </source>
</evidence>
<dbReference type="RefSeq" id="WP_151970546.1">
    <property type="nucleotide sequence ID" value="NZ_AP019860.1"/>
</dbReference>
<feature type="binding site" evidence="7">
    <location>
        <position position="127"/>
    </location>
    <ligand>
        <name>ATP</name>
        <dbReference type="ChEBI" id="CHEBI:30616"/>
    </ligand>
</feature>
<dbReference type="GO" id="GO:0004674">
    <property type="term" value="F:protein serine/threonine kinase activity"/>
    <property type="evidence" value="ECO:0007669"/>
    <property type="project" value="UniProtKB-KW"/>
</dbReference>
<dbReference type="InterPro" id="IPR042095">
    <property type="entry name" value="SUMF_sf"/>
</dbReference>
<reference evidence="11 12" key="1">
    <citation type="submission" date="2019-08" db="EMBL/GenBank/DDBJ databases">
        <title>Complete genome sequence of Candidatus Uab amorphum.</title>
        <authorList>
            <person name="Shiratori T."/>
            <person name="Suzuki S."/>
            <person name="Kakizawa Y."/>
            <person name="Ishida K."/>
        </authorList>
    </citation>
    <scope>NUCLEOTIDE SEQUENCE [LARGE SCALE GENOMIC DNA]</scope>
    <source>
        <strain evidence="11 12">SRT547</strain>
    </source>
</reference>
<dbReference type="EC" id="2.7.11.1" evidence="1"/>
<keyword evidence="5 11" id="KW-0418">Kinase</keyword>
<dbReference type="InterPro" id="IPR005532">
    <property type="entry name" value="SUMF_dom"/>
</dbReference>
<evidence type="ECO:0000256" key="8">
    <source>
        <dbReference type="SAM" id="MobiDB-lite"/>
    </source>
</evidence>
<dbReference type="InterPro" id="IPR017441">
    <property type="entry name" value="Protein_kinase_ATP_BS"/>
</dbReference>
<name>A0A5S9IST3_UABAM</name>
<dbReference type="PROSITE" id="PS00108">
    <property type="entry name" value="PROTEIN_KINASE_ST"/>
    <property type="match status" value="1"/>
</dbReference>
<evidence type="ECO:0000256" key="5">
    <source>
        <dbReference type="ARBA" id="ARBA00022777"/>
    </source>
</evidence>